<organism evidence="2 3">
    <name type="scientific">Mucilaginibacter pallidiroseus</name>
    <dbReference type="NCBI Taxonomy" id="2599295"/>
    <lineage>
        <taxon>Bacteria</taxon>
        <taxon>Pseudomonadati</taxon>
        <taxon>Bacteroidota</taxon>
        <taxon>Sphingobacteriia</taxon>
        <taxon>Sphingobacteriales</taxon>
        <taxon>Sphingobacteriaceae</taxon>
        <taxon>Mucilaginibacter</taxon>
    </lineage>
</organism>
<reference evidence="2 3" key="1">
    <citation type="submission" date="2019-07" db="EMBL/GenBank/DDBJ databases">
        <authorList>
            <person name="Kim J."/>
        </authorList>
    </citation>
    <scope>NUCLEOTIDE SEQUENCE [LARGE SCALE GENOMIC DNA]</scope>
    <source>
        <strain evidence="3">dk17</strain>
    </source>
</reference>
<comment type="caution">
    <text evidence="2">The sequence shown here is derived from an EMBL/GenBank/DDBJ whole genome shotgun (WGS) entry which is preliminary data.</text>
</comment>
<gene>
    <name evidence="2" type="ORF">FPZ43_06005</name>
</gene>
<keyword evidence="3" id="KW-1185">Reference proteome</keyword>
<dbReference type="Pfam" id="PF09346">
    <property type="entry name" value="SMI1_KNR4"/>
    <property type="match status" value="1"/>
</dbReference>
<accession>A0A563UGL9</accession>
<dbReference type="Gene3D" id="3.40.1580.10">
    <property type="entry name" value="SMI1/KNR4-like"/>
    <property type="match status" value="1"/>
</dbReference>
<proteinExistence type="predicted"/>
<dbReference type="SUPFAM" id="SSF160631">
    <property type="entry name" value="SMI1/KNR4-like"/>
    <property type="match status" value="1"/>
</dbReference>
<evidence type="ECO:0000313" key="2">
    <source>
        <dbReference type="EMBL" id="TWR30491.1"/>
    </source>
</evidence>
<dbReference type="RefSeq" id="WP_146380949.1">
    <property type="nucleotide sequence ID" value="NZ_VOEJ01000002.1"/>
</dbReference>
<protein>
    <submittedName>
        <fullName evidence="2">SMI1/KNR4 family protein</fullName>
    </submittedName>
</protein>
<evidence type="ECO:0000259" key="1">
    <source>
        <dbReference type="SMART" id="SM00860"/>
    </source>
</evidence>
<evidence type="ECO:0000313" key="3">
    <source>
        <dbReference type="Proteomes" id="UP000320042"/>
    </source>
</evidence>
<dbReference type="InterPro" id="IPR037883">
    <property type="entry name" value="Knr4/Smi1-like_sf"/>
</dbReference>
<name>A0A563UGL9_9SPHI</name>
<dbReference type="AlphaFoldDB" id="A0A563UGL9"/>
<dbReference type="OrthoDB" id="646254at2"/>
<sequence length="168" mass="19354">MENILKEISILAIDLDKDAFTNKQIEDKWLGIDAATLADITAAEERLGITLPDDYKNFLLITNGFFTPADSTEPTFEEIRKIDYLKNIDEFLLEIWNREELADEGNELSKSIVIGGIDDEQYYLLVPPIDKTGEWKYFKFANWIPGVYSYNNLESYFTSVKELLINHG</sequence>
<feature type="domain" description="Knr4/Smi1-like" evidence="1">
    <location>
        <begin position="34"/>
        <end position="159"/>
    </location>
</feature>
<dbReference type="Proteomes" id="UP000320042">
    <property type="component" value="Unassembled WGS sequence"/>
</dbReference>
<dbReference type="SMART" id="SM00860">
    <property type="entry name" value="SMI1_KNR4"/>
    <property type="match status" value="1"/>
</dbReference>
<dbReference type="InterPro" id="IPR018958">
    <property type="entry name" value="Knr4/Smi1-like_dom"/>
</dbReference>
<dbReference type="EMBL" id="VOEJ01000002">
    <property type="protein sequence ID" value="TWR30491.1"/>
    <property type="molecule type" value="Genomic_DNA"/>
</dbReference>